<gene>
    <name evidence="1" type="ORF">YH66_12325</name>
</gene>
<dbReference type="AlphaFoldDB" id="A0A0F6Z7M7"/>
<proteinExistence type="predicted"/>
<dbReference type="Proteomes" id="UP000034037">
    <property type="component" value="Chromosome"/>
</dbReference>
<protein>
    <recommendedName>
        <fullName evidence="3">DUF4440 domain-containing protein</fullName>
    </recommendedName>
</protein>
<evidence type="ECO:0000313" key="1">
    <source>
        <dbReference type="EMBL" id="AKF28271.1"/>
    </source>
</evidence>
<name>A0A0F6Z7M7_9CORY</name>
<dbReference type="EMBL" id="CP011309">
    <property type="protein sequence ID" value="AKF28271.1"/>
    <property type="molecule type" value="Genomic_DNA"/>
</dbReference>
<dbReference type="InterPro" id="IPR032710">
    <property type="entry name" value="NTF2-like_dom_sf"/>
</dbReference>
<reference evidence="1 2" key="1">
    <citation type="submission" date="2015-04" db="EMBL/GenBank/DDBJ databases">
        <title>Complete Genome Sequence of Brevibacterium flavum ATCC 15168.</title>
        <authorList>
            <person name="Ahn J."/>
            <person name="Park G."/>
            <person name="Jeon W."/>
            <person name="Jang Y."/>
            <person name="Jang M."/>
            <person name="Lee H."/>
            <person name="Lee H."/>
        </authorList>
    </citation>
    <scope>NUCLEOTIDE SEQUENCE [LARGE SCALE GENOMIC DNA]</scope>
    <source>
        <strain evidence="1 2">ATCC 15168</strain>
    </source>
</reference>
<dbReference type="HOGENOM" id="CLU_2044667_0_0_11"/>
<dbReference type="Gene3D" id="3.10.450.50">
    <property type="match status" value="1"/>
</dbReference>
<sequence length="103" mass="11458">MLDRDAKAISDFYAVPALIEFPELAIAVSDANQTEEFFAGAFDQYEGVRVTRAVVEVVAATSHSIWADVTWNHQGGAPNERNMYQLIRTGDDWKIAVLTPLDE</sequence>
<evidence type="ECO:0008006" key="3">
    <source>
        <dbReference type="Google" id="ProtNLM"/>
    </source>
</evidence>
<accession>A0A0F6Z7M7</accession>
<dbReference type="PATRIC" id="fig|92706.3.peg.2578"/>
<evidence type="ECO:0000313" key="2">
    <source>
        <dbReference type="Proteomes" id="UP000034037"/>
    </source>
</evidence>
<keyword evidence="2" id="KW-1185">Reference proteome</keyword>
<dbReference type="SUPFAM" id="SSF54427">
    <property type="entry name" value="NTF2-like"/>
    <property type="match status" value="1"/>
</dbReference>
<organism evidence="1 2">
    <name type="scientific">[Brevibacterium] flavum</name>
    <dbReference type="NCBI Taxonomy" id="92706"/>
    <lineage>
        <taxon>Bacteria</taxon>
        <taxon>Bacillati</taxon>
        <taxon>Actinomycetota</taxon>
        <taxon>Actinomycetes</taxon>
        <taxon>Mycobacteriales</taxon>
        <taxon>Corynebacteriaceae</taxon>
        <taxon>Corynebacterium</taxon>
    </lineage>
</organism>